<sequence>MWSPRPPTDRRGKPERRRSNTRLKKIRNQTEPHQMSCPICLGDSHGPAKKKNQQSELEAERGS</sequence>
<proteinExistence type="predicted"/>
<organism evidence="2 3">
    <name type="scientific">Puccinia graminis f. sp. tritici</name>
    <dbReference type="NCBI Taxonomy" id="56615"/>
    <lineage>
        <taxon>Eukaryota</taxon>
        <taxon>Fungi</taxon>
        <taxon>Dikarya</taxon>
        <taxon>Basidiomycota</taxon>
        <taxon>Pucciniomycotina</taxon>
        <taxon>Pucciniomycetes</taxon>
        <taxon>Pucciniales</taxon>
        <taxon>Pucciniaceae</taxon>
        <taxon>Puccinia</taxon>
    </lineage>
</organism>
<reference evidence="2 3" key="1">
    <citation type="submission" date="2019-05" db="EMBL/GenBank/DDBJ databases">
        <title>Emergence of the Ug99 lineage of the wheat stem rust pathogen through somatic hybridization.</title>
        <authorList>
            <person name="Li F."/>
            <person name="Upadhyaya N.M."/>
            <person name="Sperschneider J."/>
            <person name="Matny O."/>
            <person name="Nguyen-Phuc H."/>
            <person name="Mago R."/>
            <person name="Raley C."/>
            <person name="Miller M.E."/>
            <person name="Silverstein K.A.T."/>
            <person name="Henningsen E."/>
            <person name="Hirsch C.D."/>
            <person name="Visser B."/>
            <person name="Pretorius Z.A."/>
            <person name="Steffenson B.J."/>
            <person name="Schwessinger B."/>
            <person name="Dodds P.N."/>
            <person name="Figueroa M."/>
        </authorList>
    </citation>
    <scope>NUCLEOTIDE SEQUENCE [LARGE SCALE GENOMIC DNA]</scope>
    <source>
        <strain evidence="2">21-0</strain>
    </source>
</reference>
<dbReference type="AlphaFoldDB" id="A0A5B0Q769"/>
<evidence type="ECO:0000256" key="1">
    <source>
        <dbReference type="SAM" id="MobiDB-lite"/>
    </source>
</evidence>
<evidence type="ECO:0000313" key="3">
    <source>
        <dbReference type="Proteomes" id="UP000324748"/>
    </source>
</evidence>
<keyword evidence="3" id="KW-1185">Reference proteome</keyword>
<evidence type="ECO:0000313" key="2">
    <source>
        <dbReference type="EMBL" id="KAA1109068.1"/>
    </source>
</evidence>
<gene>
    <name evidence="2" type="ORF">PGT21_032547</name>
</gene>
<feature type="region of interest" description="Disordered" evidence="1">
    <location>
        <begin position="1"/>
        <end position="63"/>
    </location>
</feature>
<comment type="caution">
    <text evidence="2">The sequence shown here is derived from an EMBL/GenBank/DDBJ whole genome shotgun (WGS) entry which is preliminary data.</text>
</comment>
<feature type="compositionally biased region" description="Basic residues" evidence="1">
    <location>
        <begin position="13"/>
        <end position="27"/>
    </location>
</feature>
<dbReference type="Proteomes" id="UP000324748">
    <property type="component" value="Unassembled WGS sequence"/>
</dbReference>
<dbReference type="EMBL" id="VSWC01000028">
    <property type="protein sequence ID" value="KAA1109068.1"/>
    <property type="molecule type" value="Genomic_DNA"/>
</dbReference>
<name>A0A5B0Q769_PUCGR</name>
<accession>A0A5B0Q769</accession>
<protein>
    <submittedName>
        <fullName evidence="2">Uncharacterized protein</fullName>
    </submittedName>
</protein>